<dbReference type="InterPro" id="IPR029063">
    <property type="entry name" value="SAM-dependent_MTases_sf"/>
</dbReference>
<dbReference type="SUPFAM" id="SSF53335">
    <property type="entry name" value="S-adenosyl-L-methionine-dependent methyltransferases"/>
    <property type="match status" value="1"/>
</dbReference>
<organism evidence="1 2">
    <name type="scientific">Candidatus Muproteobacteria bacterium RIFCSPLOWO2_01_FULL_60_18</name>
    <dbReference type="NCBI Taxonomy" id="1817768"/>
    <lineage>
        <taxon>Bacteria</taxon>
        <taxon>Pseudomonadati</taxon>
        <taxon>Pseudomonadota</taxon>
        <taxon>Candidatus Muproteobacteria</taxon>
    </lineage>
</organism>
<evidence type="ECO:0008006" key="3">
    <source>
        <dbReference type="Google" id="ProtNLM"/>
    </source>
</evidence>
<name>A0A1F6U2P7_9PROT</name>
<comment type="caution">
    <text evidence="1">The sequence shown here is derived from an EMBL/GenBank/DDBJ whole genome shotgun (WGS) entry which is preliminary data.</text>
</comment>
<dbReference type="CDD" id="cd02440">
    <property type="entry name" value="AdoMet_MTases"/>
    <property type="match status" value="1"/>
</dbReference>
<dbReference type="EMBL" id="MFTC01000036">
    <property type="protein sequence ID" value="OGI51611.1"/>
    <property type="molecule type" value="Genomic_DNA"/>
</dbReference>
<evidence type="ECO:0000313" key="2">
    <source>
        <dbReference type="Proteomes" id="UP000179037"/>
    </source>
</evidence>
<sequence length="215" mass="24500">MFIKIPPADLVRLTDAQHERNMYAHPNPVARGIFWQRLEVGYRLLGDVPAGSKVLDFGGGSGAFLPALAQRFADVSVVDRDLNDARRVAAHYQLKNVRLVEKDISEWNNTEMYDLVVTMDVLEHFADKSVPRRFLDSRLKPNGLLLVSLPTENWLYLLGRAILGKTKPADHYHPAHELVRYYRDAGYTLLTHRYAPRLGPFALPLFYIGLFRKSG</sequence>
<proteinExistence type="predicted"/>
<dbReference type="STRING" id="1817768.A3A87_09945"/>
<gene>
    <name evidence="1" type="ORF">A3A87_09945</name>
</gene>
<evidence type="ECO:0000313" key="1">
    <source>
        <dbReference type="EMBL" id="OGI51611.1"/>
    </source>
</evidence>
<dbReference type="AlphaFoldDB" id="A0A1F6U2P7"/>
<reference evidence="1 2" key="1">
    <citation type="journal article" date="2016" name="Nat. Commun.">
        <title>Thousands of microbial genomes shed light on interconnected biogeochemical processes in an aquifer system.</title>
        <authorList>
            <person name="Anantharaman K."/>
            <person name="Brown C.T."/>
            <person name="Hug L.A."/>
            <person name="Sharon I."/>
            <person name="Castelle C.J."/>
            <person name="Probst A.J."/>
            <person name="Thomas B.C."/>
            <person name="Singh A."/>
            <person name="Wilkins M.J."/>
            <person name="Karaoz U."/>
            <person name="Brodie E.L."/>
            <person name="Williams K.H."/>
            <person name="Hubbard S.S."/>
            <person name="Banfield J.F."/>
        </authorList>
    </citation>
    <scope>NUCLEOTIDE SEQUENCE [LARGE SCALE GENOMIC DNA]</scope>
</reference>
<protein>
    <recommendedName>
        <fullName evidence="3">Methyltransferase domain-containing protein</fullName>
    </recommendedName>
</protein>
<dbReference type="PANTHER" id="PTHR43861:SF1">
    <property type="entry name" value="TRANS-ACONITATE 2-METHYLTRANSFERASE"/>
    <property type="match status" value="1"/>
</dbReference>
<dbReference type="PANTHER" id="PTHR43861">
    <property type="entry name" value="TRANS-ACONITATE 2-METHYLTRANSFERASE-RELATED"/>
    <property type="match status" value="1"/>
</dbReference>
<dbReference type="Proteomes" id="UP000179037">
    <property type="component" value="Unassembled WGS sequence"/>
</dbReference>
<dbReference type="Pfam" id="PF13489">
    <property type="entry name" value="Methyltransf_23"/>
    <property type="match status" value="1"/>
</dbReference>
<accession>A0A1F6U2P7</accession>
<dbReference type="Gene3D" id="3.40.50.150">
    <property type="entry name" value="Vaccinia Virus protein VP39"/>
    <property type="match status" value="1"/>
</dbReference>